<protein>
    <submittedName>
        <fullName evidence="1">Uncharacterized protein</fullName>
    </submittedName>
</protein>
<organism evidence="1">
    <name type="scientific">Bathycoccus sp. RCC716 virus 1</name>
    <dbReference type="NCBI Taxonomy" id="2530038"/>
    <lineage>
        <taxon>Viruses</taxon>
        <taxon>Varidnaviria</taxon>
        <taxon>Bamfordvirae</taxon>
        <taxon>Nucleocytoviricota</taxon>
        <taxon>Megaviricetes</taxon>
        <taxon>Algavirales</taxon>
        <taxon>Phycodnaviridae</taxon>
        <taxon>Prasinovirus</taxon>
    </lineage>
</organism>
<name>A0A7S6SW42_9PHYC</name>
<sequence length="123" mass="13783">MSSQSPEKIVANYDSKSKQSKNVALEMKRIVERYRGKRITKENVCVLVSTLMLQAQNLKTVSGPDKKELVIDLIFSIIEQIDEGETDSEFETLLKAMVPGMIDSFALMLKTSAGCKKLFGCFK</sequence>
<dbReference type="EMBL" id="MK522035">
    <property type="protein sequence ID" value="QOR60272.1"/>
    <property type="molecule type" value="Genomic_DNA"/>
</dbReference>
<reference evidence="1" key="1">
    <citation type="submission" date="2019-02" db="EMBL/GenBank/DDBJ databases">
        <authorList>
            <person name="Bachy C."/>
            <person name="Yung C.-M."/>
            <person name="Roux S."/>
            <person name="Sullivan M.B."/>
            <person name="Worden A.Z."/>
        </authorList>
    </citation>
    <scope>NUCLEOTIDE SEQUENCE</scope>
    <source>
        <strain evidence="1">BII-V1</strain>
    </source>
</reference>
<proteinExistence type="predicted"/>
<accession>A0A7S6SW42</accession>
<evidence type="ECO:0000313" key="1">
    <source>
        <dbReference type="EMBL" id="QOR60272.1"/>
    </source>
</evidence>